<feature type="transmembrane region" description="Helical" evidence="1">
    <location>
        <begin position="90"/>
        <end position="114"/>
    </location>
</feature>
<feature type="transmembrane region" description="Helical" evidence="1">
    <location>
        <begin position="259"/>
        <end position="279"/>
    </location>
</feature>
<feature type="transmembrane region" description="Helical" evidence="1">
    <location>
        <begin position="208"/>
        <end position="228"/>
    </location>
</feature>
<feature type="transmembrane region" description="Helical" evidence="1">
    <location>
        <begin position="175"/>
        <end position="196"/>
    </location>
</feature>
<feature type="transmembrane region" description="Helical" evidence="1">
    <location>
        <begin position="479"/>
        <end position="496"/>
    </location>
</feature>
<dbReference type="AlphaFoldDB" id="A0AAU7DZR7"/>
<evidence type="ECO:0000313" key="2">
    <source>
        <dbReference type="EMBL" id="XBH22767.1"/>
    </source>
</evidence>
<feature type="transmembrane region" description="Helical" evidence="1">
    <location>
        <begin position="547"/>
        <end position="566"/>
    </location>
</feature>
<proteinExistence type="predicted"/>
<feature type="transmembrane region" description="Helical" evidence="1">
    <location>
        <begin position="523"/>
        <end position="541"/>
    </location>
</feature>
<name>A0AAU7DZR7_9MICO</name>
<dbReference type="EMBL" id="CP146203">
    <property type="protein sequence ID" value="XBH22767.1"/>
    <property type="molecule type" value="Genomic_DNA"/>
</dbReference>
<accession>A0AAU7DZR7</accession>
<keyword evidence="1" id="KW-1133">Transmembrane helix</keyword>
<feature type="transmembrane region" description="Helical" evidence="1">
    <location>
        <begin position="150"/>
        <end position="169"/>
    </location>
</feature>
<reference evidence="2" key="1">
    <citation type="submission" date="2024-02" db="EMBL/GenBank/DDBJ databases">
        <title>Tomenella chthoni gen. nov. sp. nov., a member of the family Jonesiaceae isolated from bat guano.</title>
        <authorList>
            <person name="Miller S.L."/>
            <person name="King J."/>
            <person name="Sankaranarayanan K."/>
            <person name="Lawson P.A."/>
        </authorList>
    </citation>
    <scope>NUCLEOTIDE SEQUENCE</scope>
    <source>
        <strain evidence="2">BS-20</strain>
    </source>
</reference>
<keyword evidence="1" id="KW-0812">Transmembrane</keyword>
<protein>
    <submittedName>
        <fullName evidence="2">Uncharacterized protein</fullName>
    </submittedName>
</protein>
<evidence type="ECO:0000256" key="1">
    <source>
        <dbReference type="SAM" id="Phobius"/>
    </source>
</evidence>
<feature type="transmembrane region" description="Helical" evidence="1">
    <location>
        <begin position="361"/>
        <end position="384"/>
    </location>
</feature>
<feature type="transmembrane region" description="Helical" evidence="1">
    <location>
        <begin position="51"/>
        <end position="70"/>
    </location>
</feature>
<sequence length="571" mass="60678">MNREAESNSSRFSAAHSASVFPEIPSPPSRISAVWDLYGARSEQSSALDRIYALYLFVLFSALYLVPIVYSTAQLPPLVSFSSIGHAKSVVSLETSIAIPTLAITGLCLGSLFLGRIWGPAVLRPFILHVFTTTDLPPNKYLTPVARRHMWWAAGSLLVLVSATMYMFTDFFATAEFTLLGVALVIGLSILAPALWLQGQVNSISSNLKIAGGVICASVVTSLAWLNLAKQAQAGAVWSSVAFMFPDAALTQSAPTQSAVALLVLAFVSATILITGLLFRSRGLTHLASIDLDRLQSDSARAASAQVFTTTGSFHHAFDLFQPEPKGYTAALIRMPDTANPHLRGHLTQGLIRTLRTPTRFVTAGVLLALGTAGLVAQTGGLTAQSGGLSGTQSAVWWFLSALCLYLGLGKVTGTWKSLLAELSLAPLYGPGRSGLFLRNLLWPLAVLALVSMTGLSLTLPAAQLSWTTSATTSGPAQAAGYFLLTYALAFGARFLREMKLEIPAKLLYPITTPLGDISGLRVIMWQFDGVLALAIGVGLMQASPTLLVAVAASSLVCAYCLWTGIRQARV</sequence>
<organism evidence="2">
    <name type="scientific">Jonesiaceae bacterium BS-20</name>
    <dbReference type="NCBI Taxonomy" id="3120821"/>
    <lineage>
        <taxon>Bacteria</taxon>
        <taxon>Bacillati</taxon>
        <taxon>Actinomycetota</taxon>
        <taxon>Actinomycetes</taxon>
        <taxon>Micrococcales</taxon>
        <taxon>Jonesiaceae</taxon>
    </lineage>
</organism>
<keyword evidence="1" id="KW-0472">Membrane</keyword>
<feature type="transmembrane region" description="Helical" evidence="1">
    <location>
        <begin position="441"/>
        <end position="467"/>
    </location>
</feature>
<feature type="transmembrane region" description="Helical" evidence="1">
    <location>
        <begin position="396"/>
        <end position="420"/>
    </location>
</feature>
<gene>
    <name evidence="2" type="ORF">V5R04_05995</name>
</gene>